<dbReference type="SUPFAM" id="SSF56672">
    <property type="entry name" value="DNA/RNA polymerases"/>
    <property type="match status" value="1"/>
</dbReference>
<evidence type="ECO:0000313" key="2">
    <source>
        <dbReference type="EMBL" id="KAF5789658.1"/>
    </source>
</evidence>
<dbReference type="AlphaFoldDB" id="A0A9K3I3J8"/>
<reference evidence="2" key="1">
    <citation type="journal article" date="2017" name="Nature">
        <title>The sunflower genome provides insights into oil metabolism, flowering and Asterid evolution.</title>
        <authorList>
            <person name="Badouin H."/>
            <person name="Gouzy J."/>
            <person name="Grassa C.J."/>
            <person name="Murat F."/>
            <person name="Staton S.E."/>
            <person name="Cottret L."/>
            <person name="Lelandais-Briere C."/>
            <person name="Owens G.L."/>
            <person name="Carrere S."/>
            <person name="Mayjonade B."/>
            <person name="Legrand L."/>
            <person name="Gill N."/>
            <person name="Kane N.C."/>
            <person name="Bowers J.E."/>
            <person name="Hubner S."/>
            <person name="Bellec A."/>
            <person name="Berard A."/>
            <person name="Berges H."/>
            <person name="Blanchet N."/>
            <person name="Boniface M.C."/>
            <person name="Brunel D."/>
            <person name="Catrice O."/>
            <person name="Chaidir N."/>
            <person name="Claudel C."/>
            <person name="Donnadieu C."/>
            <person name="Faraut T."/>
            <person name="Fievet G."/>
            <person name="Helmstetter N."/>
            <person name="King M."/>
            <person name="Knapp S.J."/>
            <person name="Lai Z."/>
            <person name="Le Paslier M.C."/>
            <person name="Lippi Y."/>
            <person name="Lorenzon L."/>
            <person name="Mandel J.R."/>
            <person name="Marage G."/>
            <person name="Marchand G."/>
            <person name="Marquand E."/>
            <person name="Bret-Mestries E."/>
            <person name="Morien E."/>
            <person name="Nambeesan S."/>
            <person name="Nguyen T."/>
            <person name="Pegot-Espagnet P."/>
            <person name="Pouilly N."/>
            <person name="Raftis F."/>
            <person name="Sallet E."/>
            <person name="Schiex T."/>
            <person name="Thomas J."/>
            <person name="Vandecasteele C."/>
            <person name="Vares D."/>
            <person name="Vear F."/>
            <person name="Vautrin S."/>
            <person name="Crespi M."/>
            <person name="Mangin B."/>
            <person name="Burke J.M."/>
            <person name="Salse J."/>
            <person name="Munos S."/>
            <person name="Vincourt P."/>
            <person name="Rieseberg L.H."/>
            <person name="Langlade N.B."/>
        </authorList>
    </citation>
    <scope>NUCLEOTIDE SEQUENCE</scope>
    <source>
        <tissue evidence="2">Leaves</tissue>
    </source>
</reference>
<name>A0A9K3I3J8_HELAN</name>
<dbReference type="InterPro" id="IPR000477">
    <property type="entry name" value="RT_dom"/>
</dbReference>
<keyword evidence="2" id="KW-0808">Transferase</keyword>
<dbReference type="Pfam" id="PF13966">
    <property type="entry name" value="zf-RVT"/>
    <property type="match status" value="1"/>
</dbReference>
<dbReference type="Proteomes" id="UP000215914">
    <property type="component" value="Unassembled WGS sequence"/>
</dbReference>
<proteinExistence type="predicted"/>
<dbReference type="Pfam" id="PF00078">
    <property type="entry name" value="RVT_1"/>
    <property type="match status" value="1"/>
</dbReference>
<reference evidence="2" key="2">
    <citation type="submission" date="2020-06" db="EMBL/GenBank/DDBJ databases">
        <title>Helianthus annuus Genome sequencing and assembly Release 2.</title>
        <authorList>
            <person name="Gouzy J."/>
            <person name="Langlade N."/>
            <person name="Munos S."/>
        </authorList>
    </citation>
    <scope>NUCLEOTIDE SEQUENCE</scope>
    <source>
        <tissue evidence="2">Leaves</tissue>
    </source>
</reference>
<comment type="caution">
    <text evidence="2">The sequence shown here is derived from an EMBL/GenBank/DDBJ whole genome shotgun (WGS) entry which is preliminary data.</text>
</comment>
<protein>
    <submittedName>
        <fullName evidence="2">RNA-directed DNA polymerase</fullName>
        <ecNumber evidence="2">2.7.7.49</ecNumber>
    </submittedName>
</protein>
<gene>
    <name evidence="2" type="ORF">HanXRQr2_Chr09g0373861</name>
</gene>
<dbReference type="PANTHER" id="PTHR33116">
    <property type="entry name" value="REVERSE TRANSCRIPTASE ZINC-BINDING DOMAIN-CONTAINING PROTEIN-RELATED-RELATED"/>
    <property type="match status" value="1"/>
</dbReference>
<dbReference type="InterPro" id="IPR026960">
    <property type="entry name" value="RVT-Znf"/>
</dbReference>
<dbReference type="CDD" id="cd01650">
    <property type="entry name" value="RT_nLTR_like"/>
    <property type="match status" value="1"/>
</dbReference>
<accession>A0A9K3I3J8</accession>
<dbReference type="GO" id="GO:0003964">
    <property type="term" value="F:RNA-directed DNA polymerase activity"/>
    <property type="evidence" value="ECO:0007669"/>
    <property type="project" value="UniProtKB-KW"/>
</dbReference>
<keyword evidence="2" id="KW-0695">RNA-directed DNA polymerase</keyword>
<feature type="domain" description="Reverse transcriptase" evidence="1">
    <location>
        <begin position="138"/>
        <end position="416"/>
    </location>
</feature>
<evidence type="ECO:0000313" key="3">
    <source>
        <dbReference type="Proteomes" id="UP000215914"/>
    </source>
</evidence>
<organism evidence="2 3">
    <name type="scientific">Helianthus annuus</name>
    <name type="common">Common sunflower</name>
    <dbReference type="NCBI Taxonomy" id="4232"/>
    <lineage>
        <taxon>Eukaryota</taxon>
        <taxon>Viridiplantae</taxon>
        <taxon>Streptophyta</taxon>
        <taxon>Embryophyta</taxon>
        <taxon>Tracheophyta</taxon>
        <taxon>Spermatophyta</taxon>
        <taxon>Magnoliopsida</taxon>
        <taxon>eudicotyledons</taxon>
        <taxon>Gunneridae</taxon>
        <taxon>Pentapetalae</taxon>
        <taxon>asterids</taxon>
        <taxon>campanulids</taxon>
        <taxon>Asterales</taxon>
        <taxon>Asteraceae</taxon>
        <taxon>Asteroideae</taxon>
        <taxon>Heliantheae alliance</taxon>
        <taxon>Heliantheae</taxon>
        <taxon>Helianthus</taxon>
    </lineage>
</organism>
<keyword evidence="3" id="KW-1185">Reference proteome</keyword>
<dbReference type="EC" id="2.7.7.49" evidence="2"/>
<evidence type="ECO:0000259" key="1">
    <source>
        <dbReference type="PROSITE" id="PS50878"/>
    </source>
</evidence>
<dbReference type="InterPro" id="IPR043502">
    <property type="entry name" value="DNA/RNA_pol_sf"/>
</dbReference>
<keyword evidence="2" id="KW-0548">Nucleotidyltransferase</keyword>
<dbReference type="EMBL" id="MNCJ02000324">
    <property type="protein sequence ID" value="KAF5789658.1"/>
    <property type="molecule type" value="Genomic_DNA"/>
</dbReference>
<sequence>MDLKQKSRVRWAVDGDENSAYFHGVVNANTSNNRISGLRIEGEWVNNPFIIKDFVAAFFGERFAEPMVERPQLVCPNLAQLSGSEAETLVGPFLVEEIKRAVWDCHGDRAPGPDGLNFSFIKRCWDGFQQDFVNLFNEFYQKASINNACTSSFLALIPKCNDPSGLTDFRPISLIGCINKVISKVLVNRLKVVIHKLISEEQTAFLSNRSILDGPIILNEVVSWMKKAKKRGMIFKVDIEKAYDTLNWAFLRSIMCQMGFPNKWVDWVMATVTTAKASVLVNGSPTQEFVCHRGLRQGDPLSPFLFVIAMEALSRVVKKAVSLGLFHGIQCTSHGPSLSHFLYADDAVFLGEWSEVNARNINRVMRCFYLASGLKVNLGKSSLFGVGVDDAEVNNMAAILRCRKGNFPFKYLGLQVGANMNLIRNWRPVVDTFKSRLSVWKANTLSYGGRLTLLKSVLSALPTYYFSLFRAPMEIIKELERLRRDFLWGNTPEHHRTTWVAWNDIMAPKEMGGAGIGSLKEANIALLAKWWWRFKVDNNSIWKKVVWSIHHHQRSWSPVPVKMSMPGSWKQIVGISKDLKALGIELGYCFRAAVGNGLGTYFWLDCWASDVPLSVTFPALFQLESNKKALVADRIKVQAGVRFVAFSWVRCPYQHQEIKELMDLSSILDKINITGEVDMWKWVMDTTGTFSVRGLRQLLRPNPVGGMGQTHYWNKWCPIKVNFLTWRLRLCRLPTKEALARRNIQLNNTDCVFCEEYVESSDHLFASCRFGQAIWEEIFKWCRISTPFFFYAKDVLEFHTHCRGSRKWQNVVYTVIQTAIWCIWRARNEVVFNNKRVAVASVVDEIKVLCFLWVKHRANAASLTWENWCIFDLASLNV</sequence>
<dbReference type="PANTHER" id="PTHR33116:SF78">
    <property type="entry name" value="OS12G0587133 PROTEIN"/>
    <property type="match status" value="1"/>
</dbReference>
<dbReference type="Gramene" id="mRNA:HanXRQr2_Chr09g0373861">
    <property type="protein sequence ID" value="CDS:HanXRQr2_Chr09g0373861.1"/>
    <property type="gene ID" value="HanXRQr2_Chr09g0373861"/>
</dbReference>
<dbReference type="PROSITE" id="PS50878">
    <property type="entry name" value="RT_POL"/>
    <property type="match status" value="1"/>
</dbReference>